<keyword evidence="2" id="KW-0808">Transferase</keyword>
<dbReference type="Gene3D" id="3.40.50.150">
    <property type="entry name" value="Vaccinia Virus protein VP39"/>
    <property type="match status" value="1"/>
</dbReference>
<dbReference type="SUPFAM" id="SSF53335">
    <property type="entry name" value="S-adenosyl-L-methionine-dependent methyltransferases"/>
    <property type="match status" value="1"/>
</dbReference>
<dbReference type="Proteomes" id="UP001382935">
    <property type="component" value="Chromosome"/>
</dbReference>
<gene>
    <name evidence="2" type="ORF">V6R86_06880</name>
</gene>
<dbReference type="EMBL" id="CP145607">
    <property type="protein sequence ID" value="WWM70405.1"/>
    <property type="molecule type" value="Genomic_DNA"/>
</dbReference>
<protein>
    <submittedName>
        <fullName evidence="2">Methyltransferase domain-containing protein</fullName>
    </submittedName>
</protein>
<organism evidence="2 3">
    <name type="scientific">Sphingomonas kaistensis</name>
    <dbReference type="NCBI Taxonomy" id="298708"/>
    <lineage>
        <taxon>Bacteria</taxon>
        <taxon>Pseudomonadati</taxon>
        <taxon>Pseudomonadota</taxon>
        <taxon>Alphaproteobacteria</taxon>
        <taxon>Sphingomonadales</taxon>
        <taxon>Sphingomonadaceae</taxon>
        <taxon>Sphingomonas</taxon>
    </lineage>
</organism>
<dbReference type="InterPro" id="IPR041698">
    <property type="entry name" value="Methyltransf_25"/>
</dbReference>
<evidence type="ECO:0000313" key="3">
    <source>
        <dbReference type="Proteomes" id="UP001382935"/>
    </source>
</evidence>
<dbReference type="PANTHER" id="PTHR12843:SF5">
    <property type="entry name" value="EEF1A LYSINE METHYLTRANSFERASE 2"/>
    <property type="match status" value="1"/>
</dbReference>
<feature type="domain" description="Methyltransferase" evidence="1">
    <location>
        <begin position="47"/>
        <end position="141"/>
    </location>
</feature>
<dbReference type="PANTHER" id="PTHR12843">
    <property type="entry name" value="PROTEIN-LYSINE N-METHYLTRANSFERASE METTL10"/>
    <property type="match status" value="1"/>
</dbReference>
<evidence type="ECO:0000259" key="1">
    <source>
        <dbReference type="Pfam" id="PF13649"/>
    </source>
</evidence>
<dbReference type="GO" id="GO:0008168">
    <property type="term" value="F:methyltransferase activity"/>
    <property type="evidence" value="ECO:0007669"/>
    <property type="project" value="UniProtKB-KW"/>
</dbReference>
<dbReference type="Pfam" id="PF13649">
    <property type="entry name" value="Methyltransf_25"/>
    <property type="match status" value="1"/>
</dbReference>
<evidence type="ECO:0000313" key="2">
    <source>
        <dbReference type="EMBL" id="WWM70405.1"/>
    </source>
</evidence>
<proteinExistence type="predicted"/>
<sequence>MKSHEERHWQTVYSTKDPAEVSWHQSIPRPSLKALEQIGASSAQSLVDVGGGASTLVDELLDRGWRDLAVLDISGAALEGAQTRLGQRATDVNWIAADIRNWSPQRQWDIWHDRAVFHFLVEADDRKRYKEKLLQGLAQDGALIMATFALSGPERCSGLPVRRYDASSLAAEMGPDLQFVEGWTDDHLAPWGSIQTFTWAIFRRVS</sequence>
<keyword evidence="2" id="KW-0489">Methyltransferase</keyword>
<dbReference type="InterPro" id="IPR029063">
    <property type="entry name" value="SAM-dependent_MTases_sf"/>
</dbReference>
<accession>A0ABZ2G0C6</accession>
<dbReference type="GO" id="GO:0032259">
    <property type="term" value="P:methylation"/>
    <property type="evidence" value="ECO:0007669"/>
    <property type="project" value="UniProtKB-KW"/>
</dbReference>
<keyword evidence="3" id="KW-1185">Reference proteome</keyword>
<name>A0ABZ2G0C6_9SPHN</name>
<reference evidence="2 3" key="1">
    <citation type="submission" date="2024-02" db="EMBL/GenBank/DDBJ databases">
        <title>Full genome sequence of Sphingomonas kaistensis.</title>
        <authorList>
            <person name="Poletto B.L."/>
            <person name="Silva G."/>
            <person name="Galante D."/>
            <person name="Campos K.R."/>
            <person name="Santos M.B.N."/>
            <person name="Sacchi C.T."/>
        </authorList>
    </citation>
    <scope>NUCLEOTIDE SEQUENCE [LARGE SCALE GENOMIC DNA]</scope>
    <source>
        <strain evidence="2 3">MA4R</strain>
    </source>
</reference>
<dbReference type="RefSeq" id="WP_338503144.1">
    <property type="nucleotide sequence ID" value="NZ_CP145607.1"/>
</dbReference>